<comment type="similarity">
    <text evidence="2">Belongs to the FliH family.</text>
</comment>
<comment type="caution">
    <text evidence="9">The sequence shown here is derived from an EMBL/GenBank/DDBJ whole genome shotgun (WGS) entry which is preliminary data.</text>
</comment>
<dbReference type="InterPro" id="IPR051472">
    <property type="entry name" value="T3SS_Stator/FliH"/>
</dbReference>
<gene>
    <name evidence="9" type="ORF">DHW61_13225</name>
</gene>
<accession>A0A3D2X9Z5</accession>
<dbReference type="PANTHER" id="PTHR34982:SF1">
    <property type="entry name" value="FLAGELLAR ASSEMBLY PROTEIN FLIH"/>
    <property type="match status" value="1"/>
</dbReference>
<dbReference type="AlphaFoldDB" id="A0A3D2X9Z5"/>
<evidence type="ECO:0000313" key="10">
    <source>
        <dbReference type="Proteomes" id="UP000262969"/>
    </source>
</evidence>
<comment type="function">
    <text evidence="1">Needed for flagellar regrowth and assembly.</text>
</comment>
<evidence type="ECO:0000259" key="8">
    <source>
        <dbReference type="Pfam" id="PF02108"/>
    </source>
</evidence>
<dbReference type="Proteomes" id="UP000262969">
    <property type="component" value="Unassembled WGS sequence"/>
</dbReference>
<evidence type="ECO:0000313" key="9">
    <source>
        <dbReference type="EMBL" id="HCL03345.1"/>
    </source>
</evidence>
<evidence type="ECO:0000256" key="7">
    <source>
        <dbReference type="SAM" id="Coils"/>
    </source>
</evidence>
<keyword evidence="4" id="KW-1005">Bacterial flagellum biogenesis</keyword>
<evidence type="ECO:0000256" key="1">
    <source>
        <dbReference type="ARBA" id="ARBA00003041"/>
    </source>
</evidence>
<evidence type="ECO:0000256" key="2">
    <source>
        <dbReference type="ARBA" id="ARBA00006602"/>
    </source>
</evidence>
<dbReference type="GO" id="GO:0015031">
    <property type="term" value="P:protein transport"/>
    <property type="evidence" value="ECO:0007669"/>
    <property type="project" value="UniProtKB-KW"/>
</dbReference>
<name>A0A3D2X9Z5_9FIRM</name>
<organism evidence="9 10">
    <name type="scientific">Lachnoclostridium phytofermentans</name>
    <dbReference type="NCBI Taxonomy" id="66219"/>
    <lineage>
        <taxon>Bacteria</taxon>
        <taxon>Bacillati</taxon>
        <taxon>Bacillota</taxon>
        <taxon>Clostridia</taxon>
        <taxon>Lachnospirales</taxon>
        <taxon>Lachnospiraceae</taxon>
    </lineage>
</organism>
<keyword evidence="6" id="KW-1006">Bacterial flagellum protein export</keyword>
<dbReference type="GO" id="GO:0044781">
    <property type="term" value="P:bacterial-type flagellum organization"/>
    <property type="evidence" value="ECO:0007669"/>
    <property type="project" value="UniProtKB-KW"/>
</dbReference>
<dbReference type="GO" id="GO:0005829">
    <property type="term" value="C:cytosol"/>
    <property type="evidence" value="ECO:0007669"/>
    <property type="project" value="TreeGrafter"/>
</dbReference>
<evidence type="ECO:0000256" key="3">
    <source>
        <dbReference type="ARBA" id="ARBA00022448"/>
    </source>
</evidence>
<protein>
    <recommendedName>
        <fullName evidence="8">Flagellar assembly protein FliH/Type III secretion system HrpE domain-containing protein</fullName>
    </recommendedName>
</protein>
<dbReference type="Pfam" id="PF02108">
    <property type="entry name" value="FliH"/>
    <property type="match status" value="1"/>
</dbReference>
<evidence type="ECO:0000256" key="4">
    <source>
        <dbReference type="ARBA" id="ARBA00022795"/>
    </source>
</evidence>
<feature type="coiled-coil region" evidence="7">
    <location>
        <begin position="77"/>
        <end position="168"/>
    </location>
</feature>
<keyword evidence="7" id="KW-0175">Coiled coil</keyword>
<evidence type="ECO:0000256" key="5">
    <source>
        <dbReference type="ARBA" id="ARBA00022927"/>
    </source>
</evidence>
<evidence type="ECO:0000256" key="6">
    <source>
        <dbReference type="ARBA" id="ARBA00023225"/>
    </source>
</evidence>
<keyword evidence="5" id="KW-0653">Protein transport</keyword>
<dbReference type="PANTHER" id="PTHR34982">
    <property type="entry name" value="YOP PROTEINS TRANSLOCATION PROTEIN L"/>
    <property type="match status" value="1"/>
</dbReference>
<dbReference type="InterPro" id="IPR018035">
    <property type="entry name" value="Flagellar_FliH/T3SS_HrpE"/>
</dbReference>
<keyword evidence="3" id="KW-0813">Transport</keyword>
<proteinExistence type="inferred from homology"/>
<sequence>MSNVIKAYSIRYEEEKKVIDTNTLSEEHIKKFLDSIIGRTEVTGEIACAKEGFVEGLSAIKVEAFSEEDKPSEEDLMRQSEEQMIENNRRLVEQSQQIIEQAKSEVASMMSQAKIDAEKIKIDVIQKAKQEGYEKGLQEALMEQQKRNAELDAEKNRLKEEYEQKVRDLEPSFIDLFLTFMKHFTGVLLEDKKEIIYHMIEREFLTIENSSSYLIRVSHDDFEAVHSKKDEILWKLKENTELEIVEDRLLNKGQCLIETDSRVIDCSLDVQLKNLMNDMKFLAGV</sequence>
<feature type="domain" description="Flagellar assembly protein FliH/Type III secretion system HrpE" evidence="8">
    <location>
        <begin position="150"/>
        <end position="274"/>
    </location>
</feature>
<reference evidence="9 10" key="1">
    <citation type="journal article" date="2018" name="Nat. Biotechnol.">
        <title>A standardized bacterial taxonomy based on genome phylogeny substantially revises the tree of life.</title>
        <authorList>
            <person name="Parks D.H."/>
            <person name="Chuvochina M."/>
            <person name="Waite D.W."/>
            <person name="Rinke C."/>
            <person name="Skarshewski A."/>
            <person name="Chaumeil P.A."/>
            <person name="Hugenholtz P."/>
        </authorList>
    </citation>
    <scope>NUCLEOTIDE SEQUENCE [LARGE SCALE GENOMIC DNA]</scope>
    <source>
        <strain evidence="9">UBA11728</strain>
    </source>
</reference>
<dbReference type="EMBL" id="DPVV01000444">
    <property type="protein sequence ID" value="HCL03345.1"/>
    <property type="molecule type" value="Genomic_DNA"/>
</dbReference>